<evidence type="ECO:0000256" key="3">
    <source>
        <dbReference type="ARBA" id="ARBA00022777"/>
    </source>
</evidence>
<name>A0A7W8VFW1_9ACTN</name>
<proteinExistence type="predicted"/>
<dbReference type="Pfam" id="PF00069">
    <property type="entry name" value="Pkinase"/>
    <property type="match status" value="1"/>
</dbReference>
<dbReference type="InterPro" id="IPR011047">
    <property type="entry name" value="Quinoprotein_ADH-like_sf"/>
</dbReference>
<dbReference type="SUPFAM" id="SSF50998">
    <property type="entry name" value="Quinoprotein alcohol dehydrogenase-like"/>
    <property type="match status" value="1"/>
</dbReference>
<keyword evidence="2 5" id="KW-0547">Nucleotide-binding</keyword>
<dbReference type="GO" id="GO:0004674">
    <property type="term" value="F:protein serine/threonine kinase activity"/>
    <property type="evidence" value="ECO:0007669"/>
    <property type="project" value="TreeGrafter"/>
</dbReference>
<evidence type="ECO:0000256" key="4">
    <source>
        <dbReference type="ARBA" id="ARBA00022840"/>
    </source>
</evidence>
<dbReference type="InterPro" id="IPR001680">
    <property type="entry name" value="WD40_rpt"/>
</dbReference>
<gene>
    <name evidence="9" type="ORF">HDA36_004463</name>
</gene>
<feature type="domain" description="Protein kinase" evidence="8">
    <location>
        <begin position="15"/>
        <end position="274"/>
    </location>
</feature>
<dbReference type="Proteomes" id="UP000572635">
    <property type="component" value="Unassembled WGS sequence"/>
</dbReference>
<feature type="binding site" evidence="5">
    <location>
        <position position="43"/>
    </location>
    <ligand>
        <name>ATP</name>
        <dbReference type="ChEBI" id="CHEBI:30616"/>
    </ligand>
</feature>
<dbReference type="Gene3D" id="2.130.10.10">
    <property type="entry name" value="YVTN repeat-like/Quinoprotein amine dehydrogenase"/>
    <property type="match status" value="1"/>
</dbReference>
<feature type="compositionally biased region" description="Low complexity" evidence="6">
    <location>
        <begin position="343"/>
        <end position="363"/>
    </location>
</feature>
<dbReference type="InterPro" id="IPR017441">
    <property type="entry name" value="Protein_kinase_ATP_BS"/>
</dbReference>
<dbReference type="Gene3D" id="3.30.200.20">
    <property type="entry name" value="Phosphorylase Kinase, domain 1"/>
    <property type="match status" value="1"/>
</dbReference>
<dbReference type="RefSeq" id="WP_184394944.1">
    <property type="nucleotide sequence ID" value="NZ_JACHDB010000001.1"/>
</dbReference>
<evidence type="ECO:0000313" key="10">
    <source>
        <dbReference type="Proteomes" id="UP000572635"/>
    </source>
</evidence>
<keyword evidence="3" id="KW-0418">Kinase</keyword>
<keyword evidence="4 5" id="KW-0067">ATP-binding</keyword>
<evidence type="ECO:0000259" key="8">
    <source>
        <dbReference type="PROSITE" id="PS50011"/>
    </source>
</evidence>
<keyword evidence="1" id="KW-0808">Transferase</keyword>
<keyword evidence="7" id="KW-0812">Transmembrane</keyword>
<dbReference type="InterPro" id="IPR008271">
    <property type="entry name" value="Ser/Thr_kinase_AS"/>
</dbReference>
<dbReference type="PANTHER" id="PTHR43289">
    <property type="entry name" value="MITOGEN-ACTIVATED PROTEIN KINASE KINASE KINASE 20-RELATED"/>
    <property type="match status" value="1"/>
</dbReference>
<evidence type="ECO:0000256" key="5">
    <source>
        <dbReference type="PROSITE-ProRule" id="PRU10141"/>
    </source>
</evidence>
<dbReference type="GO" id="GO:0005524">
    <property type="term" value="F:ATP binding"/>
    <property type="evidence" value="ECO:0007669"/>
    <property type="project" value="UniProtKB-UniRule"/>
</dbReference>
<dbReference type="SUPFAM" id="SSF56112">
    <property type="entry name" value="Protein kinase-like (PK-like)"/>
    <property type="match status" value="1"/>
</dbReference>
<dbReference type="PROSITE" id="PS50011">
    <property type="entry name" value="PROTEIN_KINASE_DOM"/>
    <property type="match status" value="1"/>
</dbReference>
<evidence type="ECO:0000256" key="1">
    <source>
        <dbReference type="ARBA" id="ARBA00022679"/>
    </source>
</evidence>
<evidence type="ECO:0000256" key="7">
    <source>
        <dbReference type="SAM" id="Phobius"/>
    </source>
</evidence>
<comment type="caution">
    <text evidence="9">The sequence shown here is derived from an EMBL/GenBank/DDBJ whole genome shotgun (WGS) entry which is preliminary data.</text>
</comment>
<accession>A0A7W8VFW1</accession>
<keyword evidence="7" id="KW-0472">Membrane</keyword>
<dbReference type="InterPro" id="IPR000719">
    <property type="entry name" value="Prot_kinase_dom"/>
</dbReference>
<evidence type="ECO:0000256" key="2">
    <source>
        <dbReference type="ARBA" id="ARBA00022741"/>
    </source>
</evidence>
<feature type="transmembrane region" description="Helical" evidence="7">
    <location>
        <begin position="12"/>
        <end position="32"/>
    </location>
</feature>
<evidence type="ECO:0000256" key="6">
    <source>
        <dbReference type="SAM" id="MobiDB-lite"/>
    </source>
</evidence>
<dbReference type="AlphaFoldDB" id="A0A7W8VFW1"/>
<dbReference type="PROSITE" id="PS00107">
    <property type="entry name" value="PROTEIN_KINASE_ATP"/>
    <property type="match status" value="1"/>
</dbReference>
<keyword evidence="7" id="KW-1133">Transmembrane helix</keyword>
<dbReference type="EMBL" id="JACHDB010000001">
    <property type="protein sequence ID" value="MBB5434379.1"/>
    <property type="molecule type" value="Genomic_DNA"/>
</dbReference>
<dbReference type="CDD" id="cd14014">
    <property type="entry name" value="STKc_PknB_like"/>
    <property type="match status" value="1"/>
</dbReference>
<dbReference type="Gene3D" id="1.10.510.10">
    <property type="entry name" value="Transferase(Phosphotransferase) domain 1"/>
    <property type="match status" value="1"/>
</dbReference>
<organism evidence="9 10">
    <name type="scientific">Nocardiopsis composta</name>
    <dbReference type="NCBI Taxonomy" id="157465"/>
    <lineage>
        <taxon>Bacteria</taxon>
        <taxon>Bacillati</taxon>
        <taxon>Actinomycetota</taxon>
        <taxon>Actinomycetes</taxon>
        <taxon>Streptosporangiales</taxon>
        <taxon>Nocardiopsidaceae</taxon>
        <taxon>Nocardiopsis</taxon>
    </lineage>
</organism>
<feature type="region of interest" description="Disordered" evidence="6">
    <location>
        <begin position="335"/>
        <end position="381"/>
    </location>
</feature>
<sequence length="694" mass="72023">MKALTGDDPAALGHYTLLARLGAGGMGVVYLGRSPAGRLVAIKVVRDEYAADPAYRSRFAREARSAQRVSGYFSAAVIEAEPGARTPWLAQEYVPGPSLQATVREQGPLPPRTLVRLALGLAEAVRSIHAAGLVHRDLKPGNVLLAEDGPRVIDFGLARSVLPDGHTRTGSLMGTPGYMSPEQARGEEVGFASDVFSLGGVLAYAATGRRPFGEGAPAAVLHRIATAEPDLAGIAEPFRGLIAACLAKDPAARPTAEALISRVTELGGQDPDWLPEGVRRGVDAARREQENLLRQGRPLRERRRRWPLAAGAAAAALVLVAGGVAAARLLPAGGGGSAGAGAGEAPPSAGSPAGDPAEAPEGLPRTELTGDDLGEPDLLLSDPGGRVLSEAAFKPDGSRLSVGGPAVLQTWLVGEERLAADTVLPDGQGTQAFGYSPDPQGPIEAYAAVGLLDSGRIELISEKEDGWYLQAAPDGTTVADVEFSAQGDRLLGLDAGCRLTVWAMDPGEKTADAWISKANPTVWPQASWHPDGDYIIGTCGGRPAILAPENGEVVETVPTRDTPRDAVFSPDGSTIAVVGDNHVVELWNADTLERYAALSGAEGPIMKAAYNGDGSVLATLGVSEPDEDQASEELTADLGTVFDETVRLWSPADQEQIGVLDADNGSVPLGLAFGPDDAVAVTYENGDVAVWNLG</sequence>
<dbReference type="InterPro" id="IPR015943">
    <property type="entry name" value="WD40/YVTN_repeat-like_dom_sf"/>
</dbReference>
<dbReference type="PANTHER" id="PTHR43289:SF34">
    <property type="entry name" value="SERINE_THREONINE-PROTEIN KINASE YBDM-RELATED"/>
    <property type="match status" value="1"/>
</dbReference>
<keyword evidence="10" id="KW-1185">Reference proteome</keyword>
<dbReference type="PROSITE" id="PS00108">
    <property type="entry name" value="PROTEIN_KINASE_ST"/>
    <property type="match status" value="1"/>
</dbReference>
<evidence type="ECO:0000313" key="9">
    <source>
        <dbReference type="EMBL" id="MBB5434379.1"/>
    </source>
</evidence>
<dbReference type="SMART" id="SM00320">
    <property type="entry name" value="WD40"/>
    <property type="match status" value="2"/>
</dbReference>
<dbReference type="InterPro" id="IPR011009">
    <property type="entry name" value="Kinase-like_dom_sf"/>
</dbReference>
<reference evidence="9 10" key="1">
    <citation type="submission" date="2020-08" db="EMBL/GenBank/DDBJ databases">
        <title>Sequencing the genomes of 1000 actinobacteria strains.</title>
        <authorList>
            <person name="Klenk H.-P."/>
        </authorList>
    </citation>
    <scope>NUCLEOTIDE SEQUENCE [LARGE SCALE GENOMIC DNA]</scope>
    <source>
        <strain evidence="9 10">DSM 44551</strain>
    </source>
</reference>
<protein>
    <recommendedName>
        <fullName evidence="8">Protein kinase domain-containing protein</fullName>
    </recommendedName>
</protein>
<dbReference type="SMART" id="SM00220">
    <property type="entry name" value="S_TKc"/>
    <property type="match status" value="1"/>
</dbReference>
<feature type="transmembrane region" description="Helical" evidence="7">
    <location>
        <begin position="306"/>
        <end position="327"/>
    </location>
</feature>